<keyword evidence="3" id="KW-1185">Reference proteome</keyword>
<protein>
    <submittedName>
        <fullName evidence="2">Restriction endonuclease</fullName>
    </submittedName>
</protein>
<proteinExistence type="predicted"/>
<dbReference type="Pfam" id="PF04471">
    <property type="entry name" value="Mrr_cat"/>
    <property type="match status" value="1"/>
</dbReference>
<keyword evidence="2" id="KW-0378">Hydrolase</keyword>
<dbReference type="EMBL" id="JBHTIR010004288">
    <property type="protein sequence ID" value="MFD0856881.1"/>
    <property type="molecule type" value="Genomic_DNA"/>
</dbReference>
<evidence type="ECO:0000259" key="1">
    <source>
        <dbReference type="Pfam" id="PF04471"/>
    </source>
</evidence>
<evidence type="ECO:0000313" key="2">
    <source>
        <dbReference type="EMBL" id="MFD0856881.1"/>
    </source>
</evidence>
<comment type="caution">
    <text evidence="2">The sequence shown here is derived from an EMBL/GenBank/DDBJ whole genome shotgun (WGS) entry which is preliminary data.</text>
</comment>
<name>A0ABW3CQP5_9ACTN</name>
<dbReference type="Gene3D" id="3.40.1350.10">
    <property type="match status" value="1"/>
</dbReference>
<sequence>FARCGVVTAPAFRVLLNRRASPGERQQPVYLGVPCLLRRECRCRSVGSHLMELNELFAVLDRVAANVSKLERVWNQASTYFPPSSSRNAATYKVEYDDLQRAWADLLTGLPPISGWTLTLGLLDIDELDDKWGDASWESERKELIEQFRQPGRELAKYRYNLNTARRRAAHDRLEQLSSLIDTALLRLLRDVPRESSERLTGSDIDALTSAFSEIALLLGDTEQLHKARWTDLLRHIRFGEGHDWHDIAEFDWPAVRGVVAAAALSDLDPLPVPSIDLGQAAVGELTGHATLALPWDRLAPDGFERLLYDLFSSFPEYENVTWLTNTRATDRGRDLSCDRVTEESTGNVRRDRVIVQAKHWLTKPVDDKEVGGLVTQMKHWDSPPVKVLIVATSGNFSTSAVEWVDKHNAGGDRPEIQLWNQARLEALLAQRPHLSAAHGLR</sequence>
<dbReference type="GO" id="GO:0004519">
    <property type="term" value="F:endonuclease activity"/>
    <property type="evidence" value="ECO:0007669"/>
    <property type="project" value="UniProtKB-KW"/>
</dbReference>
<dbReference type="InterPro" id="IPR011856">
    <property type="entry name" value="tRNA_endonuc-like_dom_sf"/>
</dbReference>
<dbReference type="Proteomes" id="UP001597083">
    <property type="component" value="Unassembled WGS sequence"/>
</dbReference>
<dbReference type="InterPro" id="IPR007560">
    <property type="entry name" value="Restrct_endonuc_IV_Mrr"/>
</dbReference>
<gene>
    <name evidence="2" type="ORF">ACFQ07_31905</name>
</gene>
<organism evidence="2 3">
    <name type="scientific">Actinomadura adrarensis</name>
    <dbReference type="NCBI Taxonomy" id="1819600"/>
    <lineage>
        <taxon>Bacteria</taxon>
        <taxon>Bacillati</taxon>
        <taxon>Actinomycetota</taxon>
        <taxon>Actinomycetes</taxon>
        <taxon>Streptosporangiales</taxon>
        <taxon>Thermomonosporaceae</taxon>
        <taxon>Actinomadura</taxon>
    </lineage>
</organism>
<reference evidence="3" key="1">
    <citation type="journal article" date="2019" name="Int. J. Syst. Evol. Microbiol.">
        <title>The Global Catalogue of Microorganisms (GCM) 10K type strain sequencing project: providing services to taxonomists for standard genome sequencing and annotation.</title>
        <authorList>
            <consortium name="The Broad Institute Genomics Platform"/>
            <consortium name="The Broad Institute Genome Sequencing Center for Infectious Disease"/>
            <person name="Wu L."/>
            <person name="Ma J."/>
        </authorList>
    </citation>
    <scope>NUCLEOTIDE SEQUENCE [LARGE SCALE GENOMIC DNA]</scope>
    <source>
        <strain evidence="3">JCM 31696</strain>
    </source>
</reference>
<keyword evidence="2" id="KW-0540">Nuclease</keyword>
<feature type="non-terminal residue" evidence="2">
    <location>
        <position position="1"/>
    </location>
</feature>
<evidence type="ECO:0000313" key="3">
    <source>
        <dbReference type="Proteomes" id="UP001597083"/>
    </source>
</evidence>
<feature type="domain" description="Restriction endonuclease type IV Mrr" evidence="1">
    <location>
        <begin position="297"/>
        <end position="429"/>
    </location>
</feature>
<keyword evidence="2" id="KW-0255">Endonuclease</keyword>
<accession>A0ABW3CQP5</accession>